<dbReference type="PATRIC" id="fig|632773.3.peg.492"/>
<keyword evidence="3" id="KW-0274">FAD</keyword>
<dbReference type="AlphaFoldDB" id="A0A1D7QS86"/>
<dbReference type="InterPro" id="IPR003953">
    <property type="entry name" value="FAD-dep_OxRdtase_2_FAD-bd"/>
</dbReference>
<evidence type="ECO:0000256" key="2">
    <source>
        <dbReference type="ARBA" id="ARBA00022630"/>
    </source>
</evidence>
<dbReference type="PANTHER" id="PTHR43400">
    <property type="entry name" value="FUMARATE REDUCTASE"/>
    <property type="match status" value="1"/>
</dbReference>
<dbReference type="SUPFAM" id="SSF51905">
    <property type="entry name" value="FAD/NAD(P)-binding domain"/>
    <property type="match status" value="1"/>
</dbReference>
<proteinExistence type="predicted"/>
<keyword evidence="8" id="KW-1185">Reference proteome</keyword>
<dbReference type="Proteomes" id="UP000094463">
    <property type="component" value="Chromosome"/>
</dbReference>
<name>A0A1D7QS86_9BACI</name>
<evidence type="ECO:0000256" key="4">
    <source>
        <dbReference type="ARBA" id="ARBA00023002"/>
    </source>
</evidence>
<evidence type="ECO:0000256" key="1">
    <source>
        <dbReference type="ARBA" id="ARBA00001974"/>
    </source>
</evidence>
<dbReference type="RefSeq" id="WP_069363984.1">
    <property type="nucleotide sequence ID" value="NZ_CP012502.1"/>
</dbReference>
<dbReference type="EMBL" id="CP012502">
    <property type="protein sequence ID" value="AOM81851.1"/>
    <property type="molecule type" value="Genomic_DNA"/>
</dbReference>
<dbReference type="Gene3D" id="3.50.50.60">
    <property type="entry name" value="FAD/NAD(P)-binding domain"/>
    <property type="match status" value="1"/>
</dbReference>
<dbReference type="KEGG" id="bbev:BBEV_0457"/>
<dbReference type="InterPro" id="IPR036188">
    <property type="entry name" value="FAD/NAD-bd_sf"/>
</dbReference>
<comment type="cofactor">
    <cofactor evidence="1">
        <name>FAD</name>
        <dbReference type="ChEBI" id="CHEBI:57692"/>
    </cofactor>
</comment>
<evidence type="ECO:0000256" key="5">
    <source>
        <dbReference type="SAM" id="MobiDB-lite"/>
    </source>
</evidence>
<keyword evidence="2" id="KW-0285">Flavoprotein</keyword>
<evidence type="ECO:0000256" key="3">
    <source>
        <dbReference type="ARBA" id="ARBA00022827"/>
    </source>
</evidence>
<dbReference type="NCBIfam" id="NF006130">
    <property type="entry name" value="PRK08274.1"/>
    <property type="match status" value="1"/>
</dbReference>
<evidence type="ECO:0000313" key="8">
    <source>
        <dbReference type="Proteomes" id="UP000094463"/>
    </source>
</evidence>
<evidence type="ECO:0000259" key="6">
    <source>
        <dbReference type="Pfam" id="PF00890"/>
    </source>
</evidence>
<sequence>MSEEVRVDTVVVGAGNAALCAAIAAANEGADVLVLERAPEAKKGGNSFFTDGAIRFAFNNGLVDLRLVKQDMSEEEAAKIQVEPYTEENYWEDFNRMTEGKCDEELVRNLISNSFDTILWLKENGVAFEMNYDNQSFEQNGMYHFFGGNPMKVVDKGIGLMAFLNKRLEGLSVPVWYNSRATEVIQEKGRVTGVNVEKDGQTIQVHANSVILACGSFEGSKEMRGTYMGSQWAGAIVRGTEYNTGDGLSMALDAGGVKHGDWSDCHSISTDFNAPRVGDFEKPGDIFKKHSYPYGLMINTEGKRFVDEGADIRNYTYAKYGKEVLKQPGNKAYQVFDHQVRHLLRKEYELDEATKYEAKTLEELADQLDVAKENFFETVKAYNAAVQDGDFDPSKKDGKHTEGITPPKSNWAQELKEGPFYAFPVTCGITFNFGGVLVSQHGEVLDDQRKPIEGLYAAGEMVGGLFYHNYPGASGLMSGAVYGRLAGKAAAAFAKNDSTQV</sequence>
<dbReference type="PANTHER" id="PTHR43400:SF7">
    <property type="entry name" value="FAD-DEPENDENT OXIDOREDUCTASE 2 FAD BINDING DOMAIN-CONTAINING PROTEIN"/>
    <property type="match status" value="1"/>
</dbReference>
<feature type="domain" description="FAD-dependent oxidoreductase 2 FAD-binding" evidence="6">
    <location>
        <begin position="8"/>
        <end position="474"/>
    </location>
</feature>
<evidence type="ECO:0000313" key="7">
    <source>
        <dbReference type="EMBL" id="AOM81851.1"/>
    </source>
</evidence>
<dbReference type="SUPFAM" id="SSF56425">
    <property type="entry name" value="Succinate dehydrogenase/fumarate reductase flavoprotein, catalytic domain"/>
    <property type="match status" value="1"/>
</dbReference>
<dbReference type="Gene3D" id="3.90.700.10">
    <property type="entry name" value="Succinate dehydrogenase/fumarate reductase flavoprotein, catalytic domain"/>
    <property type="match status" value="1"/>
</dbReference>
<dbReference type="STRING" id="632773.BBEV_0457"/>
<keyword evidence="4" id="KW-0560">Oxidoreductase</keyword>
<gene>
    <name evidence="7" type="primary">ifcA</name>
    <name evidence="7" type="ORF">BBEV_0457</name>
</gene>
<reference evidence="7 8" key="1">
    <citation type="submission" date="2015-08" db="EMBL/GenBank/DDBJ databases">
        <title>The complete genome sequence of Bacillus beveridgei MLTeJB.</title>
        <authorList>
            <person name="Hanson T.E."/>
            <person name="Mesa C."/>
            <person name="Basesman S.M."/>
            <person name="Oremland R.S."/>
        </authorList>
    </citation>
    <scope>NUCLEOTIDE SEQUENCE [LARGE SCALE GENOMIC DNA]</scope>
    <source>
        <strain evidence="7 8">MLTeJB</strain>
    </source>
</reference>
<protein>
    <submittedName>
        <fullName evidence="7">Fumarate reductase flavoprotein subunit</fullName>
    </submittedName>
</protein>
<dbReference type="InterPro" id="IPR027477">
    <property type="entry name" value="Succ_DH/fumarate_Rdtase_cat_sf"/>
</dbReference>
<feature type="compositionally biased region" description="Basic and acidic residues" evidence="5">
    <location>
        <begin position="392"/>
        <end position="402"/>
    </location>
</feature>
<dbReference type="GO" id="GO:0033765">
    <property type="term" value="F:steroid dehydrogenase activity, acting on the CH-CH group of donors"/>
    <property type="evidence" value="ECO:0007669"/>
    <property type="project" value="UniProtKB-ARBA"/>
</dbReference>
<dbReference type="OrthoDB" id="9806724at2"/>
<accession>A0A1D7QS86</accession>
<dbReference type="InterPro" id="IPR050315">
    <property type="entry name" value="FAD-oxidoreductase_2"/>
</dbReference>
<organism evidence="7 8">
    <name type="scientific">Salisediminibacterium beveridgei</name>
    <dbReference type="NCBI Taxonomy" id="632773"/>
    <lineage>
        <taxon>Bacteria</taxon>
        <taxon>Bacillati</taxon>
        <taxon>Bacillota</taxon>
        <taxon>Bacilli</taxon>
        <taxon>Bacillales</taxon>
        <taxon>Bacillaceae</taxon>
        <taxon>Salisediminibacterium</taxon>
    </lineage>
</organism>
<feature type="region of interest" description="Disordered" evidence="5">
    <location>
        <begin position="390"/>
        <end position="409"/>
    </location>
</feature>
<dbReference type="Pfam" id="PF00890">
    <property type="entry name" value="FAD_binding_2"/>
    <property type="match status" value="1"/>
</dbReference>